<protein>
    <recommendedName>
        <fullName evidence="7">Anthranilate phosphoribosyltransferase</fullName>
    </recommendedName>
</protein>
<dbReference type="InterPro" id="IPR000312">
    <property type="entry name" value="Glycosyl_Trfase_fam3"/>
</dbReference>
<dbReference type="InterPro" id="IPR005940">
    <property type="entry name" value="Anthranilate_Pribosyl_Tfrase"/>
</dbReference>
<dbReference type="HAMAP" id="MF_00211">
    <property type="entry name" value="TrpD"/>
    <property type="match status" value="1"/>
</dbReference>
<organism evidence="5 6">
    <name type="scientific">Volvox africanus</name>
    <dbReference type="NCBI Taxonomy" id="51714"/>
    <lineage>
        <taxon>Eukaryota</taxon>
        <taxon>Viridiplantae</taxon>
        <taxon>Chlorophyta</taxon>
        <taxon>core chlorophytes</taxon>
        <taxon>Chlorophyceae</taxon>
        <taxon>CS clade</taxon>
        <taxon>Chlamydomonadales</taxon>
        <taxon>Volvocaceae</taxon>
        <taxon>Volvox</taxon>
    </lineage>
</organism>
<reference evidence="5 6" key="1">
    <citation type="journal article" date="2023" name="IScience">
        <title>Expanded male sex-determining region conserved during the evolution of homothallism in the green alga Volvox.</title>
        <authorList>
            <person name="Yamamoto K."/>
            <person name="Matsuzaki R."/>
            <person name="Mahakham W."/>
            <person name="Heman W."/>
            <person name="Sekimoto H."/>
            <person name="Kawachi M."/>
            <person name="Minakuchi Y."/>
            <person name="Toyoda A."/>
            <person name="Nozaki H."/>
        </authorList>
    </citation>
    <scope>NUCLEOTIDE SEQUENCE [LARGE SCALE GENOMIC DNA]</scope>
    <source>
        <strain evidence="5 6">NIES-4468</strain>
    </source>
</reference>
<name>A0ABQ5SG50_9CHLO</name>
<dbReference type="Gene3D" id="1.20.970.10">
    <property type="entry name" value="Transferase, Pyrimidine Nucleoside Phosphorylase, Chain C"/>
    <property type="match status" value="1"/>
</dbReference>
<keyword evidence="6" id="KW-1185">Reference proteome</keyword>
<dbReference type="Pfam" id="PF02885">
    <property type="entry name" value="Glycos_trans_3N"/>
    <property type="match status" value="1"/>
</dbReference>
<dbReference type="InterPro" id="IPR035902">
    <property type="entry name" value="Nuc_phospho_transferase"/>
</dbReference>
<dbReference type="Proteomes" id="UP001165090">
    <property type="component" value="Unassembled WGS sequence"/>
</dbReference>
<keyword evidence="2" id="KW-0808">Transferase</keyword>
<dbReference type="PANTHER" id="PTHR43285:SF2">
    <property type="entry name" value="ANTHRANILATE PHOSPHORIBOSYLTRANSFERASE"/>
    <property type="match status" value="1"/>
</dbReference>
<evidence type="ECO:0000259" key="4">
    <source>
        <dbReference type="Pfam" id="PF02885"/>
    </source>
</evidence>
<feature type="non-terminal residue" evidence="5">
    <location>
        <position position="1"/>
    </location>
</feature>
<evidence type="ECO:0000313" key="5">
    <source>
        <dbReference type="EMBL" id="GLI68759.1"/>
    </source>
</evidence>
<sequence length="407" mass="42355">HPLDEPSSAPTYKMQMFLGRKPGRPFTAQRCRPTVGITPRSPTTLAGSVCCQAKMQMREVIEKLIRREDLAKEQAAETLAALLDDFVSEQAAAFLVLLRAKGETPDEIAGLAQAMLDKALPVHTAQQVVDIVGTGGDGIGSVNISTGASILAAAAGARVAKHGNRSVSSLCGSADVLEALGVAIDLGPAGVIRCLDEAGIAFMFANRYHPAMRAVRPVRSALKVRTALNMLGPLLNPAHAAYGLVGVYDTSISELMAGSLLRMGVRKALVVHSMGLDELTPMGPADVVEVTEGAPLKRYALDPKDVGIARCEVEDLKGGDAALNAAILRDVLAGQRGPVADALVLNAGYALAAAQVAADPAEGVALAQEVQRRGDAIRVLDRWAAISQQCAAQELEQEGAAAAAVPA</sequence>
<dbReference type="EMBL" id="BSDZ01000080">
    <property type="protein sequence ID" value="GLI68759.1"/>
    <property type="molecule type" value="Genomic_DNA"/>
</dbReference>
<comment type="caution">
    <text evidence="5">The sequence shown here is derived from an EMBL/GenBank/DDBJ whole genome shotgun (WGS) entry which is preliminary data.</text>
</comment>
<dbReference type="PANTHER" id="PTHR43285">
    <property type="entry name" value="ANTHRANILATE PHOSPHORIBOSYLTRANSFERASE"/>
    <property type="match status" value="1"/>
</dbReference>
<evidence type="ECO:0000259" key="3">
    <source>
        <dbReference type="Pfam" id="PF00591"/>
    </source>
</evidence>
<evidence type="ECO:0000256" key="2">
    <source>
        <dbReference type="ARBA" id="ARBA00022679"/>
    </source>
</evidence>
<accession>A0ABQ5SG50</accession>
<evidence type="ECO:0000313" key="6">
    <source>
        <dbReference type="Proteomes" id="UP001165090"/>
    </source>
</evidence>
<dbReference type="Pfam" id="PF00591">
    <property type="entry name" value="Glycos_transf_3"/>
    <property type="match status" value="1"/>
</dbReference>
<dbReference type="InterPro" id="IPR017459">
    <property type="entry name" value="Glycosyl_Trfase_fam3_N_dom"/>
</dbReference>
<feature type="domain" description="Glycosyl transferase family 3 N-terminal" evidence="4">
    <location>
        <begin position="58"/>
        <end position="119"/>
    </location>
</feature>
<dbReference type="Gene3D" id="3.40.1030.10">
    <property type="entry name" value="Nucleoside phosphorylase/phosphoribosyltransferase catalytic domain"/>
    <property type="match status" value="1"/>
</dbReference>
<gene>
    <name evidence="5" type="ORF">VaNZ11_013250</name>
</gene>
<dbReference type="InterPro" id="IPR036320">
    <property type="entry name" value="Glycosyl_Trfase_fam3_N_dom_sf"/>
</dbReference>
<keyword evidence="1" id="KW-0328">Glycosyltransferase</keyword>
<dbReference type="SUPFAM" id="SSF52418">
    <property type="entry name" value="Nucleoside phosphorylase/phosphoribosyltransferase catalytic domain"/>
    <property type="match status" value="1"/>
</dbReference>
<evidence type="ECO:0000256" key="1">
    <source>
        <dbReference type="ARBA" id="ARBA00022676"/>
    </source>
</evidence>
<proteinExistence type="inferred from homology"/>
<dbReference type="NCBIfam" id="TIGR01245">
    <property type="entry name" value="trpD"/>
    <property type="match status" value="1"/>
</dbReference>
<feature type="domain" description="Glycosyl transferase family 3" evidence="3">
    <location>
        <begin position="126"/>
        <end position="376"/>
    </location>
</feature>
<evidence type="ECO:0008006" key="7">
    <source>
        <dbReference type="Google" id="ProtNLM"/>
    </source>
</evidence>
<dbReference type="SUPFAM" id="SSF47648">
    <property type="entry name" value="Nucleoside phosphorylase/phosphoribosyltransferase N-terminal domain"/>
    <property type="match status" value="1"/>
</dbReference>